<gene>
    <name evidence="2" type="ORF">TeGR_g3825</name>
</gene>
<proteinExistence type="predicted"/>
<organism evidence="2 3">
    <name type="scientific">Tetraparma gracilis</name>
    <dbReference type="NCBI Taxonomy" id="2962635"/>
    <lineage>
        <taxon>Eukaryota</taxon>
        <taxon>Sar</taxon>
        <taxon>Stramenopiles</taxon>
        <taxon>Ochrophyta</taxon>
        <taxon>Bolidophyceae</taxon>
        <taxon>Parmales</taxon>
        <taxon>Triparmaceae</taxon>
        <taxon>Tetraparma</taxon>
    </lineage>
</organism>
<evidence type="ECO:0000259" key="1">
    <source>
        <dbReference type="PROSITE" id="PS50280"/>
    </source>
</evidence>
<evidence type="ECO:0000313" key="2">
    <source>
        <dbReference type="EMBL" id="GMI21191.1"/>
    </source>
</evidence>
<keyword evidence="3" id="KW-1185">Reference proteome</keyword>
<dbReference type="PANTHER" id="PTHR13271:SF154">
    <property type="entry name" value="GRIP DOMAIN-CONTAINING PROTEIN"/>
    <property type="match status" value="1"/>
</dbReference>
<dbReference type="Gene3D" id="3.90.1410.10">
    <property type="entry name" value="set domain protein methyltransferase, domain 1"/>
    <property type="match status" value="1"/>
</dbReference>
<dbReference type="SUPFAM" id="SSF82199">
    <property type="entry name" value="SET domain"/>
    <property type="match status" value="1"/>
</dbReference>
<dbReference type="InterPro" id="IPR001214">
    <property type="entry name" value="SET_dom"/>
</dbReference>
<dbReference type="CDD" id="cd10527">
    <property type="entry name" value="SET_LSMT"/>
    <property type="match status" value="1"/>
</dbReference>
<dbReference type="PROSITE" id="PS50280">
    <property type="entry name" value="SET"/>
    <property type="match status" value="1"/>
</dbReference>
<name>A0ABQ6M7Q1_9STRA</name>
<protein>
    <recommendedName>
        <fullName evidence="1">SET domain-containing protein</fullName>
    </recommendedName>
</protein>
<sequence>MGFLPTPMSAEPPAKRRLVTTASFDSLKTWLIQSGARNLEHLELRPSALPGGQTGLFSLEDIPSGEICEIPQSCVLSHHRAQAELNLPPSCPPDLHLFVYMALGRTDASHPLNLYLRSLPTEPQGLPSWPASYRSLVAGTSLAQSLSSASTEVSSFAKLAASYGLDVSEEDISWAYDMYYSRRYPMALVPHLPQTKDAGVLVPFLDRLNHVPMTPVAWAGTKDHVKMTSEREGGIKAGEEVYQNYGAKSNELLLLHYGFSEKDNVFDTYPLVLKVKGEGGAVTSRGPFFIRRPSELWQQLPSDLWHAIADPSAEPPYGEEPPEIDLDDVEMLLATLQAHLGAARARAEAAGCREEGAGGGGDVRGGFVYTWLDGQVVLLQEACETLQEMLGGAEEGEDGDEE</sequence>
<dbReference type="Proteomes" id="UP001165060">
    <property type="component" value="Unassembled WGS sequence"/>
</dbReference>
<evidence type="ECO:0000313" key="3">
    <source>
        <dbReference type="Proteomes" id="UP001165060"/>
    </source>
</evidence>
<feature type="domain" description="SET" evidence="1">
    <location>
        <begin position="40"/>
        <end position="246"/>
    </location>
</feature>
<dbReference type="PANTHER" id="PTHR13271">
    <property type="entry name" value="UNCHARACTERIZED PUTATIVE METHYLTRANSFERASE"/>
    <property type="match status" value="1"/>
</dbReference>
<dbReference type="InterPro" id="IPR046341">
    <property type="entry name" value="SET_dom_sf"/>
</dbReference>
<reference evidence="2 3" key="1">
    <citation type="journal article" date="2023" name="Commun. Biol.">
        <title>Genome analysis of Parmales, the sister group of diatoms, reveals the evolutionary specialization of diatoms from phago-mixotrophs to photoautotrophs.</title>
        <authorList>
            <person name="Ban H."/>
            <person name="Sato S."/>
            <person name="Yoshikawa S."/>
            <person name="Yamada K."/>
            <person name="Nakamura Y."/>
            <person name="Ichinomiya M."/>
            <person name="Sato N."/>
            <person name="Blanc-Mathieu R."/>
            <person name="Endo H."/>
            <person name="Kuwata A."/>
            <person name="Ogata H."/>
        </authorList>
    </citation>
    <scope>NUCLEOTIDE SEQUENCE [LARGE SCALE GENOMIC DNA]</scope>
</reference>
<comment type="caution">
    <text evidence="2">The sequence shown here is derived from an EMBL/GenBank/DDBJ whole genome shotgun (WGS) entry which is preliminary data.</text>
</comment>
<dbReference type="EMBL" id="BRYB01002529">
    <property type="protein sequence ID" value="GMI21191.1"/>
    <property type="molecule type" value="Genomic_DNA"/>
</dbReference>
<dbReference type="InterPro" id="IPR050600">
    <property type="entry name" value="SETD3_SETD6_MTase"/>
</dbReference>
<accession>A0ABQ6M7Q1</accession>